<protein>
    <submittedName>
        <fullName evidence="2">From the Czech 'roh' meaning 'corner</fullName>
    </submittedName>
</protein>
<comment type="caution">
    <text evidence="2">The sequence shown here is derived from an EMBL/GenBank/DDBJ whole genome shotgun (WGS) entry which is preliminary data.</text>
</comment>
<feature type="compositionally biased region" description="Low complexity" evidence="1">
    <location>
        <begin position="29"/>
        <end position="44"/>
    </location>
</feature>
<sequence length="168" mass="17918">MQNCHEIPTNRLYTKLQHRSTAANLHSPDAAAAGGDSSTTSAGGRTLPSANRARPFLGASCTSPSSSSAAGPPSPNLLLSTSKYWPSEALPASQSSPHRLHHLRLCRASAASALPLGFATLRPPLTAEAGFSCWRFWDEALKVMAWRVTPMRLPSEVLRSGKNEPVDC</sequence>
<organism evidence="2 3">
    <name type="scientific">Striga asiatica</name>
    <name type="common">Asiatic witchweed</name>
    <name type="synonym">Buchnera asiatica</name>
    <dbReference type="NCBI Taxonomy" id="4170"/>
    <lineage>
        <taxon>Eukaryota</taxon>
        <taxon>Viridiplantae</taxon>
        <taxon>Streptophyta</taxon>
        <taxon>Embryophyta</taxon>
        <taxon>Tracheophyta</taxon>
        <taxon>Spermatophyta</taxon>
        <taxon>Magnoliopsida</taxon>
        <taxon>eudicotyledons</taxon>
        <taxon>Gunneridae</taxon>
        <taxon>Pentapetalae</taxon>
        <taxon>asterids</taxon>
        <taxon>lamiids</taxon>
        <taxon>Lamiales</taxon>
        <taxon>Orobanchaceae</taxon>
        <taxon>Buchnereae</taxon>
        <taxon>Striga</taxon>
    </lineage>
</organism>
<feature type="region of interest" description="Disordered" evidence="1">
    <location>
        <begin position="26"/>
        <end position="49"/>
    </location>
</feature>
<dbReference type="AlphaFoldDB" id="A0A5A7PJQ0"/>
<evidence type="ECO:0000256" key="1">
    <source>
        <dbReference type="SAM" id="MobiDB-lite"/>
    </source>
</evidence>
<reference evidence="3" key="1">
    <citation type="journal article" date="2019" name="Curr. Biol.">
        <title>Genome Sequence of Striga asiatica Provides Insight into the Evolution of Plant Parasitism.</title>
        <authorList>
            <person name="Yoshida S."/>
            <person name="Kim S."/>
            <person name="Wafula E.K."/>
            <person name="Tanskanen J."/>
            <person name="Kim Y.M."/>
            <person name="Honaas L."/>
            <person name="Yang Z."/>
            <person name="Spallek T."/>
            <person name="Conn C.E."/>
            <person name="Ichihashi Y."/>
            <person name="Cheong K."/>
            <person name="Cui S."/>
            <person name="Der J.P."/>
            <person name="Gundlach H."/>
            <person name="Jiao Y."/>
            <person name="Hori C."/>
            <person name="Ishida J.K."/>
            <person name="Kasahara H."/>
            <person name="Kiba T."/>
            <person name="Kim M.S."/>
            <person name="Koo N."/>
            <person name="Laohavisit A."/>
            <person name="Lee Y.H."/>
            <person name="Lumba S."/>
            <person name="McCourt P."/>
            <person name="Mortimer J.C."/>
            <person name="Mutuku J.M."/>
            <person name="Nomura T."/>
            <person name="Sasaki-Sekimoto Y."/>
            <person name="Seto Y."/>
            <person name="Wang Y."/>
            <person name="Wakatake T."/>
            <person name="Sakakibara H."/>
            <person name="Demura T."/>
            <person name="Yamaguchi S."/>
            <person name="Yoneyama K."/>
            <person name="Manabe R.I."/>
            <person name="Nelson D.C."/>
            <person name="Schulman A.H."/>
            <person name="Timko M.P."/>
            <person name="dePamphilis C.W."/>
            <person name="Choi D."/>
            <person name="Shirasu K."/>
        </authorList>
    </citation>
    <scope>NUCLEOTIDE SEQUENCE [LARGE SCALE GENOMIC DNA]</scope>
    <source>
        <strain evidence="3">cv. UVA1</strain>
    </source>
</reference>
<proteinExistence type="predicted"/>
<name>A0A5A7PJQ0_STRAF</name>
<accession>A0A5A7PJQ0</accession>
<evidence type="ECO:0000313" key="2">
    <source>
        <dbReference type="EMBL" id="GER32954.1"/>
    </source>
</evidence>
<dbReference type="EMBL" id="BKCP01004650">
    <property type="protein sequence ID" value="GER32954.1"/>
    <property type="molecule type" value="Genomic_DNA"/>
</dbReference>
<keyword evidence="3" id="KW-1185">Reference proteome</keyword>
<evidence type="ECO:0000313" key="3">
    <source>
        <dbReference type="Proteomes" id="UP000325081"/>
    </source>
</evidence>
<gene>
    <name evidence="2" type="ORF">STAS_09060</name>
</gene>
<dbReference type="Proteomes" id="UP000325081">
    <property type="component" value="Unassembled WGS sequence"/>
</dbReference>